<dbReference type="InterPro" id="IPR004360">
    <property type="entry name" value="Glyas_Fos-R_dOase_dom"/>
</dbReference>
<dbReference type="InterPro" id="IPR037523">
    <property type="entry name" value="VOC_core"/>
</dbReference>
<accession>A0A847SUA4</accession>
<comment type="caution">
    <text evidence="2">The sequence shown here is derived from an EMBL/GenBank/DDBJ whole genome shotgun (WGS) entry which is preliminary data.</text>
</comment>
<organism evidence="2 3">
    <name type="scientific">Chitinophaga eiseniae</name>
    <dbReference type="NCBI Taxonomy" id="634771"/>
    <lineage>
        <taxon>Bacteria</taxon>
        <taxon>Pseudomonadati</taxon>
        <taxon>Bacteroidota</taxon>
        <taxon>Chitinophagia</taxon>
        <taxon>Chitinophagales</taxon>
        <taxon>Chitinophagaceae</taxon>
        <taxon>Chitinophaga</taxon>
    </lineage>
</organism>
<gene>
    <name evidence="2" type="ORF">HGH91_22460</name>
</gene>
<protein>
    <submittedName>
        <fullName evidence="2">VOC family protein</fullName>
    </submittedName>
</protein>
<evidence type="ECO:0000313" key="3">
    <source>
        <dbReference type="Proteomes" id="UP000552864"/>
    </source>
</evidence>
<dbReference type="PANTHER" id="PTHR21366">
    <property type="entry name" value="GLYOXALASE FAMILY PROTEIN"/>
    <property type="match status" value="1"/>
</dbReference>
<reference evidence="2 3" key="1">
    <citation type="submission" date="2020-04" db="EMBL/GenBank/DDBJ databases">
        <authorList>
            <person name="Yin C."/>
        </authorList>
    </citation>
    <scope>NUCLEOTIDE SEQUENCE [LARGE SCALE GENOMIC DNA]</scope>
    <source>
        <strain evidence="2 3">Ak56</strain>
    </source>
</reference>
<name>A0A847SUA4_9BACT</name>
<dbReference type="Gene3D" id="3.10.180.10">
    <property type="entry name" value="2,3-Dihydroxybiphenyl 1,2-Dioxygenase, domain 1"/>
    <property type="match status" value="1"/>
</dbReference>
<feature type="domain" description="VOC" evidence="1">
    <location>
        <begin position="5"/>
        <end position="126"/>
    </location>
</feature>
<dbReference type="PANTHER" id="PTHR21366:SF14">
    <property type="entry name" value="GLYOXALASE DOMAIN-CONTAINING PROTEIN 5"/>
    <property type="match status" value="1"/>
</dbReference>
<sequence length="129" mass="14323">MIITHLDHLVITVKSLSATCDFYAKILGMQIITFGDNRKALRFGQQKINLHEKGREITPMATFPTMGAADLCFIASTPVENVLQELQDNNIPVLEGGIVERTGATGKIRSVYFRDPDGNLLEVSNYILQ</sequence>
<dbReference type="InterPro" id="IPR029068">
    <property type="entry name" value="Glyas_Bleomycin-R_OHBP_Dase"/>
</dbReference>
<dbReference type="InterPro" id="IPR050383">
    <property type="entry name" value="GlyoxalaseI/FosfomycinResist"/>
</dbReference>
<proteinExistence type="predicted"/>
<dbReference type="RefSeq" id="WP_168741046.1">
    <property type="nucleotide sequence ID" value="NZ_JABAHZ010000006.1"/>
</dbReference>
<evidence type="ECO:0000313" key="2">
    <source>
        <dbReference type="EMBL" id="NLR81406.1"/>
    </source>
</evidence>
<dbReference type="Pfam" id="PF00903">
    <property type="entry name" value="Glyoxalase"/>
    <property type="match status" value="1"/>
</dbReference>
<dbReference type="CDD" id="cd07253">
    <property type="entry name" value="GLOD5"/>
    <property type="match status" value="1"/>
</dbReference>
<dbReference type="SUPFAM" id="SSF54593">
    <property type="entry name" value="Glyoxalase/Bleomycin resistance protein/Dihydroxybiphenyl dioxygenase"/>
    <property type="match status" value="1"/>
</dbReference>
<dbReference type="PROSITE" id="PS51819">
    <property type="entry name" value="VOC"/>
    <property type="match status" value="1"/>
</dbReference>
<dbReference type="EMBL" id="JABAHZ010000006">
    <property type="protein sequence ID" value="NLR81406.1"/>
    <property type="molecule type" value="Genomic_DNA"/>
</dbReference>
<keyword evidence="3" id="KW-1185">Reference proteome</keyword>
<evidence type="ECO:0000259" key="1">
    <source>
        <dbReference type="PROSITE" id="PS51819"/>
    </source>
</evidence>
<dbReference type="AlphaFoldDB" id="A0A847SUA4"/>
<dbReference type="Proteomes" id="UP000552864">
    <property type="component" value="Unassembled WGS sequence"/>
</dbReference>